<keyword evidence="1" id="KW-0812">Transmembrane</keyword>
<reference evidence="2 3" key="1">
    <citation type="submission" date="2022-03" db="EMBL/GenBank/DDBJ databases">
        <title>Genome data of Colletotrichum spp.</title>
        <authorList>
            <person name="Utami Y.D."/>
            <person name="Hiruma K."/>
        </authorList>
    </citation>
    <scope>NUCLEOTIDE SEQUENCE [LARGE SCALE GENOMIC DNA]</scope>
    <source>
        <strain evidence="2 3">MAFF 239500</strain>
    </source>
</reference>
<sequence length="64" mass="7473">MSMDDMSMVMGMVMGTGIVAWARIIYRVWKVMDGDLSSHVWPALRWHITKSKRITRYLGLRRSS</sequence>
<feature type="transmembrane region" description="Helical" evidence="1">
    <location>
        <begin position="6"/>
        <end position="26"/>
    </location>
</feature>
<keyword evidence="1" id="KW-0472">Membrane</keyword>
<evidence type="ECO:0000313" key="3">
    <source>
        <dbReference type="Proteomes" id="UP001055115"/>
    </source>
</evidence>
<dbReference type="AlphaFoldDB" id="A0AA37PG92"/>
<proteinExistence type="predicted"/>
<accession>A0AA37PG92</accession>
<name>A0AA37PG92_9PEZI</name>
<keyword evidence="3" id="KW-1185">Reference proteome</keyword>
<dbReference type="GeneID" id="73332741"/>
<gene>
    <name evidence="2" type="ORF">ColSpa_11939</name>
</gene>
<dbReference type="Proteomes" id="UP001055115">
    <property type="component" value="Unassembled WGS sequence"/>
</dbReference>
<evidence type="ECO:0000256" key="1">
    <source>
        <dbReference type="SAM" id="Phobius"/>
    </source>
</evidence>
<dbReference type="RefSeq" id="XP_049134108.1">
    <property type="nucleotide sequence ID" value="XM_049278151.1"/>
</dbReference>
<dbReference type="EMBL" id="BQXU01000053">
    <property type="protein sequence ID" value="GKT51758.1"/>
    <property type="molecule type" value="Genomic_DNA"/>
</dbReference>
<comment type="caution">
    <text evidence="2">The sequence shown here is derived from an EMBL/GenBank/DDBJ whole genome shotgun (WGS) entry which is preliminary data.</text>
</comment>
<protein>
    <submittedName>
        <fullName evidence="2">Uncharacterized protein</fullName>
    </submittedName>
</protein>
<organism evidence="2 3">
    <name type="scientific">Colletotrichum spaethianum</name>
    <dbReference type="NCBI Taxonomy" id="700344"/>
    <lineage>
        <taxon>Eukaryota</taxon>
        <taxon>Fungi</taxon>
        <taxon>Dikarya</taxon>
        <taxon>Ascomycota</taxon>
        <taxon>Pezizomycotina</taxon>
        <taxon>Sordariomycetes</taxon>
        <taxon>Hypocreomycetidae</taxon>
        <taxon>Glomerellales</taxon>
        <taxon>Glomerellaceae</taxon>
        <taxon>Colletotrichum</taxon>
        <taxon>Colletotrichum spaethianum species complex</taxon>
    </lineage>
</organism>
<evidence type="ECO:0000313" key="2">
    <source>
        <dbReference type="EMBL" id="GKT51758.1"/>
    </source>
</evidence>
<keyword evidence="1" id="KW-1133">Transmembrane helix</keyword>